<dbReference type="InterPro" id="IPR050145">
    <property type="entry name" value="Centrin_CML-like"/>
</dbReference>
<evidence type="ECO:0000256" key="3">
    <source>
        <dbReference type="SAM" id="MobiDB-lite"/>
    </source>
</evidence>
<organism evidence="5">
    <name type="scientific">Darwinula stevensoni</name>
    <dbReference type="NCBI Taxonomy" id="69355"/>
    <lineage>
        <taxon>Eukaryota</taxon>
        <taxon>Metazoa</taxon>
        <taxon>Ecdysozoa</taxon>
        <taxon>Arthropoda</taxon>
        <taxon>Crustacea</taxon>
        <taxon>Oligostraca</taxon>
        <taxon>Ostracoda</taxon>
        <taxon>Podocopa</taxon>
        <taxon>Podocopida</taxon>
        <taxon>Darwinulocopina</taxon>
        <taxon>Darwinuloidea</taxon>
        <taxon>Darwinulidae</taxon>
        <taxon>Darwinula</taxon>
    </lineage>
</organism>
<feature type="domain" description="EF-hand" evidence="4">
    <location>
        <begin position="188"/>
        <end position="215"/>
    </location>
</feature>
<dbReference type="Proteomes" id="UP000677054">
    <property type="component" value="Unassembled WGS sequence"/>
</dbReference>
<feature type="compositionally biased region" description="Basic and acidic residues" evidence="3">
    <location>
        <begin position="25"/>
        <end position="48"/>
    </location>
</feature>
<dbReference type="PANTHER" id="PTHR23050">
    <property type="entry name" value="CALCIUM BINDING PROTEIN"/>
    <property type="match status" value="1"/>
</dbReference>
<dbReference type="InterPro" id="IPR018247">
    <property type="entry name" value="EF_Hand_1_Ca_BS"/>
</dbReference>
<reference evidence="5" key="1">
    <citation type="submission" date="2020-11" db="EMBL/GenBank/DDBJ databases">
        <authorList>
            <person name="Tran Van P."/>
        </authorList>
    </citation>
    <scope>NUCLEOTIDE SEQUENCE</scope>
</reference>
<evidence type="ECO:0000259" key="4">
    <source>
        <dbReference type="PROSITE" id="PS50222"/>
    </source>
</evidence>
<feature type="region of interest" description="Disordered" evidence="3">
    <location>
        <begin position="14"/>
        <end position="78"/>
    </location>
</feature>
<gene>
    <name evidence="5" type="ORF">DSTB1V02_LOCUS7311</name>
</gene>
<feature type="compositionally biased region" description="Acidic residues" evidence="3">
    <location>
        <begin position="58"/>
        <end position="74"/>
    </location>
</feature>
<dbReference type="Pfam" id="PF13202">
    <property type="entry name" value="EF-hand_5"/>
    <property type="match status" value="1"/>
</dbReference>
<evidence type="ECO:0000313" key="6">
    <source>
        <dbReference type="Proteomes" id="UP000677054"/>
    </source>
</evidence>
<feature type="domain" description="EF-hand" evidence="4">
    <location>
        <begin position="84"/>
        <end position="119"/>
    </location>
</feature>
<dbReference type="CDD" id="cd00051">
    <property type="entry name" value="EFh"/>
    <property type="match status" value="1"/>
</dbReference>
<evidence type="ECO:0000256" key="2">
    <source>
        <dbReference type="ARBA" id="ARBA00022837"/>
    </source>
</evidence>
<name>A0A7R9A4M0_9CRUS</name>
<keyword evidence="2" id="KW-0106">Calcium</keyword>
<proteinExistence type="predicted"/>
<dbReference type="SMART" id="SM00054">
    <property type="entry name" value="EFh"/>
    <property type="match status" value="3"/>
</dbReference>
<dbReference type="InterPro" id="IPR002048">
    <property type="entry name" value="EF_hand_dom"/>
</dbReference>
<protein>
    <recommendedName>
        <fullName evidence="4">EF-hand domain-containing protein</fullName>
    </recommendedName>
</protein>
<dbReference type="PROSITE" id="PS50222">
    <property type="entry name" value="EF_HAND_2"/>
    <property type="match status" value="3"/>
</dbReference>
<dbReference type="Gene3D" id="1.10.238.10">
    <property type="entry name" value="EF-hand"/>
    <property type="match status" value="1"/>
</dbReference>
<dbReference type="PROSITE" id="PS00018">
    <property type="entry name" value="EF_HAND_1"/>
    <property type="match status" value="3"/>
</dbReference>
<evidence type="ECO:0000313" key="5">
    <source>
        <dbReference type="EMBL" id="CAD7247480.1"/>
    </source>
</evidence>
<dbReference type="Pfam" id="PF13499">
    <property type="entry name" value="EF-hand_7"/>
    <property type="match status" value="1"/>
</dbReference>
<dbReference type="EMBL" id="CAJPEV010001466">
    <property type="protein sequence ID" value="CAG0892819.1"/>
    <property type="molecule type" value="Genomic_DNA"/>
</dbReference>
<dbReference type="SUPFAM" id="SSF47473">
    <property type="entry name" value="EF-hand"/>
    <property type="match status" value="1"/>
</dbReference>
<dbReference type="InterPro" id="IPR011992">
    <property type="entry name" value="EF-hand-dom_pair"/>
</dbReference>
<accession>A0A7R9A4M0</accession>
<dbReference type="EMBL" id="LR900983">
    <property type="protein sequence ID" value="CAD7247480.1"/>
    <property type="molecule type" value="Genomic_DNA"/>
</dbReference>
<evidence type="ECO:0000256" key="1">
    <source>
        <dbReference type="ARBA" id="ARBA00022737"/>
    </source>
</evidence>
<sequence length="265" mass="30346">MKVILAERCQKQWSKLGRKEGRKRNRDDKAIHEERLYSTKKGSLDSSKKKASKRTANEDTDSDEDSDSDSDDDVPGVKRGESAFWKQKMRTHHHAIDVNKDGTVSWDDFDEMAKRFAKLGYLTAEQQASFVSTLRRRNCLFQNFWEQYWGASTDPYAFIMTEEFLRSMQHVVNTPELRKKVASPLPFFFKAVDNDGSGEISVEEFKAFFNCLGLTDQDAVNTFKAIDTNGDGLLSLEEFVSLGKDFFLSEDPTSPSKYFWGPLVP</sequence>
<dbReference type="OrthoDB" id="427950at2759"/>
<keyword evidence="6" id="KW-1185">Reference proteome</keyword>
<dbReference type="AlphaFoldDB" id="A0A7R9A4M0"/>
<feature type="domain" description="EF-hand" evidence="4">
    <location>
        <begin position="216"/>
        <end position="249"/>
    </location>
</feature>
<dbReference type="GO" id="GO:0005509">
    <property type="term" value="F:calcium ion binding"/>
    <property type="evidence" value="ECO:0007669"/>
    <property type="project" value="InterPro"/>
</dbReference>
<keyword evidence="1" id="KW-0677">Repeat</keyword>